<evidence type="ECO:0000313" key="4">
    <source>
        <dbReference type="EMBL" id="KAK9192691.1"/>
    </source>
</evidence>
<feature type="domain" description="MULE transposase" evidence="3">
    <location>
        <begin position="230"/>
        <end position="304"/>
    </location>
</feature>
<evidence type="ECO:0008006" key="6">
    <source>
        <dbReference type="Google" id="ProtNLM"/>
    </source>
</evidence>
<dbReference type="Pfam" id="PF03101">
    <property type="entry name" value="FAR1"/>
    <property type="match status" value="1"/>
</dbReference>
<dbReference type="Pfam" id="PF10551">
    <property type="entry name" value="MULE"/>
    <property type="match status" value="1"/>
</dbReference>
<evidence type="ECO:0000259" key="3">
    <source>
        <dbReference type="Pfam" id="PF10551"/>
    </source>
</evidence>
<feature type="compositionally biased region" description="Basic and acidic residues" evidence="1">
    <location>
        <begin position="525"/>
        <end position="539"/>
    </location>
</feature>
<comment type="caution">
    <text evidence="4">The sequence shown here is derived from an EMBL/GenBank/DDBJ whole genome shotgun (WGS) entry which is preliminary data.</text>
</comment>
<evidence type="ECO:0000256" key="1">
    <source>
        <dbReference type="SAM" id="MobiDB-lite"/>
    </source>
</evidence>
<dbReference type="AlphaFoldDB" id="A0AAP0QL37"/>
<proteinExistence type="predicted"/>
<sequence length="691" mass="79275">MENLENEHAFEELQETRANNVDEIVEPNKCEQALGMLFDNHEEIFTFYKAYGKQEGFPVKVRSTKKETDGIVKYVTFACGRSGKSESKSANALKPKPNVKNGCDAKIGGCLNEDGKWVLRTLNLQHNHGLSPDKARYFPCNRRISTSAKKRIEMNDCAGIRIVQNFNSIVVEAGGYENMSFLEKDCRNFVDKTRRLQLEEGDAMALLKYFQKKQAEYSRSMAAYKYFGDVITFDTTYLTNKYDMSFAPFVGVNHHGQSILLGCRLISREDTETFTWLFEAMQKAIENVFPTTRHRWCLWHIMKKVPEKLGAFKECEDAKCFSKRTPCVSRYEMERQVEEVYTISKFKEFQEELTALMYCDISDSVGSIYQIIESFGHALAVLIRNSVELLPERYILSRWRKDVRRCYSKLKVCYGVQNLSIQQERYEKMCNAFNEVADIASDDENSYKTVLDWIEKVMKDLPKQICCESVGKTNTGGASCSSNKQIHSESVERTVIREVSCGSNNVQLALNDPVVTRRKGRPPYLRKESSIHKKSDLKENAPSSYHVPNEISTQGSNIATTLQEGSTIYGNLNQCGTMCYYNQPVPLYTSQLHYSSPLMTYQGSQSENFQQLLQQQQHLDWARTRSGRRPVTRIGRRLIEAELVANENRTLLTKLVKGREKHQPPRNDDQLLGVDFLFLPDERKGKNEGGE</sequence>
<dbReference type="EMBL" id="JBCGBO010000006">
    <property type="protein sequence ID" value="KAK9192691.1"/>
    <property type="molecule type" value="Genomic_DNA"/>
</dbReference>
<evidence type="ECO:0000313" key="5">
    <source>
        <dbReference type="Proteomes" id="UP001428341"/>
    </source>
</evidence>
<protein>
    <recommendedName>
        <fullName evidence="6">Protein FAR1-RELATED SEQUENCE</fullName>
    </recommendedName>
</protein>
<keyword evidence="5" id="KW-1185">Reference proteome</keyword>
<feature type="region of interest" description="Disordered" evidence="1">
    <location>
        <begin position="519"/>
        <end position="543"/>
    </location>
</feature>
<dbReference type="InterPro" id="IPR018289">
    <property type="entry name" value="MULE_transposase_dom"/>
</dbReference>
<evidence type="ECO:0000259" key="2">
    <source>
        <dbReference type="Pfam" id="PF03101"/>
    </source>
</evidence>
<dbReference type="InterPro" id="IPR004330">
    <property type="entry name" value="FAR1_DNA_bnd_dom"/>
</dbReference>
<gene>
    <name evidence="4" type="ORF">WN944_003384</name>
</gene>
<name>A0AAP0QL37_9ROSI</name>
<organism evidence="4 5">
    <name type="scientific">Citrus x changshan-huyou</name>
    <dbReference type="NCBI Taxonomy" id="2935761"/>
    <lineage>
        <taxon>Eukaryota</taxon>
        <taxon>Viridiplantae</taxon>
        <taxon>Streptophyta</taxon>
        <taxon>Embryophyta</taxon>
        <taxon>Tracheophyta</taxon>
        <taxon>Spermatophyta</taxon>
        <taxon>Magnoliopsida</taxon>
        <taxon>eudicotyledons</taxon>
        <taxon>Gunneridae</taxon>
        <taxon>Pentapetalae</taxon>
        <taxon>rosids</taxon>
        <taxon>malvids</taxon>
        <taxon>Sapindales</taxon>
        <taxon>Rutaceae</taxon>
        <taxon>Aurantioideae</taxon>
        <taxon>Citrus</taxon>
    </lineage>
</organism>
<dbReference type="Proteomes" id="UP001428341">
    <property type="component" value="Unassembled WGS sequence"/>
</dbReference>
<accession>A0AAP0QL37</accession>
<reference evidence="4 5" key="1">
    <citation type="submission" date="2024-05" db="EMBL/GenBank/DDBJ databases">
        <title>Haplotype-resolved chromosome-level genome assembly of Huyou (Citrus changshanensis).</title>
        <authorList>
            <person name="Miao C."/>
            <person name="Chen W."/>
            <person name="Wu Y."/>
            <person name="Wang L."/>
            <person name="Zhao S."/>
            <person name="Grierson D."/>
            <person name="Xu C."/>
            <person name="Chen K."/>
        </authorList>
    </citation>
    <scope>NUCLEOTIDE SEQUENCE [LARGE SCALE GENOMIC DNA]</scope>
    <source>
        <strain evidence="4">01-14</strain>
        <tissue evidence="4">Leaf</tissue>
    </source>
</reference>
<dbReference type="PANTHER" id="PTHR47718">
    <property type="entry name" value="OS01G0519700 PROTEIN"/>
    <property type="match status" value="1"/>
</dbReference>
<feature type="domain" description="FAR1" evidence="2">
    <location>
        <begin position="46"/>
        <end position="131"/>
    </location>
</feature>
<dbReference type="PANTHER" id="PTHR47718:SF13">
    <property type="entry name" value="OS09G0290500 PROTEIN"/>
    <property type="match status" value="1"/>
</dbReference>